<evidence type="ECO:0000256" key="3">
    <source>
        <dbReference type="ARBA" id="ARBA00022490"/>
    </source>
</evidence>
<dbReference type="GO" id="GO:0005737">
    <property type="term" value="C:cytoplasm"/>
    <property type="evidence" value="ECO:0007669"/>
    <property type="project" value="UniProtKB-SubCell"/>
</dbReference>
<name>A0A1W6N3L3_9PROT</name>
<feature type="active site" description="Charge relay system" evidence="8">
    <location>
        <position position="1011"/>
    </location>
</feature>
<dbReference type="Gene3D" id="3.30.750.44">
    <property type="match status" value="1"/>
</dbReference>
<comment type="function">
    <text evidence="7">Degrades oligopeptides.</text>
</comment>
<dbReference type="SUPFAM" id="SSF52096">
    <property type="entry name" value="ClpP/crotonase"/>
    <property type="match status" value="1"/>
</dbReference>
<dbReference type="SUPFAM" id="SSF50156">
    <property type="entry name" value="PDZ domain-like"/>
    <property type="match status" value="1"/>
</dbReference>
<proteinExistence type="inferred from homology"/>
<dbReference type="Gene3D" id="2.30.42.10">
    <property type="match status" value="1"/>
</dbReference>
<dbReference type="AlphaFoldDB" id="A0A1W6N3L3"/>
<feature type="domain" description="Tail specific protease" evidence="11">
    <location>
        <begin position="832"/>
        <end position="1022"/>
    </location>
</feature>
<dbReference type="Gene3D" id="3.90.226.10">
    <property type="entry name" value="2-enoyl-CoA Hydratase, Chain A, domain 1"/>
    <property type="match status" value="1"/>
</dbReference>
<dbReference type="InterPro" id="IPR028204">
    <property type="entry name" value="Tricorn_C1"/>
</dbReference>
<dbReference type="SUPFAM" id="SSF82171">
    <property type="entry name" value="DPP6 N-terminal domain-like"/>
    <property type="match status" value="1"/>
</dbReference>
<evidence type="ECO:0000256" key="4">
    <source>
        <dbReference type="ARBA" id="ARBA00022670"/>
    </source>
</evidence>
<comment type="similarity">
    <text evidence="2 7">Belongs to the peptidase S41B family.</text>
</comment>
<sequence>MTQGYYRYPAIFKDTLIFVSEDDLWSVPAKGGTAVRLTTGLGTVTSPVFSPDGKTIAFAGSDEGPTEVYITPKEGGAVKRLTFLGDLVKVHHWGKEGIYLGCSAGQPFQRCNIGYLLRNLGQNPESLKLGPINFIDRQREGGPGIVIQRHGYREYGFWKRYRGGTAGEIWIDVKGNGQFKSLITLESDLARPLWIKDRIYFASDHEGVGNLYSCKIDGKDLKRHTHHMDYYVRHQATDGHRIVYQAGADLYVFDIEKNKSQKVSIAYHSPRSERSRKFVYPKRYLESYALHPKGHHLQVITRGKGFVFSNWEGPVLQFGEPDGVRYRHGVWLKDGKHILMVSDQSGEDGLEIYNAEHTNLVRKSPKKDFGRILALVPSPKNDEVVFTNHRNELMHVDLKTWKTKLLDKSSFAKVNGVSWSPDGRYVAYSASETRITTIIKIVEIKNKKIHKVTRPVLRDVCPVFDPQGKYLYFLSYRQFDPTWDSLHFELGFPRGMRPYLILLQKDAPSPFMLKAKSLVEDEEKKDKKEKKKSKDTTVKIDFEGIEDRLQAFPVPDGIYGGVGAVAGKALFLHWPIEGTLENDESDENSCGLLEAFDFETLKVDVVANNVTHFEVSLDGRNLAYRNNQNRLRVFKADEKPDEEDNSSANRKSGWVDLSRIRVSVNPPLEWQQVFKEAWRLQRDYFWAEDMSKIDWAKVYHRYFPLLDRISNRSELNDLLWEMQGELGTSHAYVFGGDVKHPPFWEVGNLAASLTLNPKQKAYTIHDIVKGDVWNPSHSSPLVQPGVNVKEGELLRKINGRTLSVEKPPASLLVHQAHQQVTLEVSDKTGKNKRYVTVKTLGSDFEPRYRDWVENNRAYVHKKSKGRVGYVHIPDMSSKGFSEFHRYFLDESEREGLIVDIRYNGGGSVSPLILEKLARRRLGYDVSRWNGLVPYPEHAPMGPMVSLINEYAGSDGDMFAQAFRLMKLGPSVGKRTWGGIIGINPTNPLVDGGMTTQPEFSFWFKDVGWSVENRGVDPDIFVEFTPADYRGNRDPQLDRGLEELSKIMKKTPKEQLPDAGSRPNLSLPKSLRSK</sequence>
<dbReference type="InterPro" id="IPR036034">
    <property type="entry name" value="PDZ_sf"/>
</dbReference>
<feature type="region of interest" description="Disordered" evidence="10">
    <location>
        <begin position="1046"/>
        <end position="1073"/>
    </location>
</feature>
<dbReference type="STRING" id="1414854.GQ61_02390"/>
<evidence type="ECO:0000256" key="9">
    <source>
        <dbReference type="PIRSR" id="PIRSR036421-3"/>
    </source>
</evidence>
<dbReference type="PANTHER" id="PTHR43253">
    <property type="entry name" value="TRICORN PROTEASE HOMOLOG 2-RELATED"/>
    <property type="match status" value="1"/>
</dbReference>
<evidence type="ECO:0000256" key="6">
    <source>
        <dbReference type="ARBA" id="ARBA00022825"/>
    </source>
</evidence>
<evidence type="ECO:0000259" key="11">
    <source>
        <dbReference type="SMART" id="SM00245"/>
    </source>
</evidence>
<evidence type="ECO:0000313" key="13">
    <source>
        <dbReference type="Proteomes" id="UP000237351"/>
    </source>
</evidence>
<evidence type="ECO:0000256" key="5">
    <source>
        <dbReference type="ARBA" id="ARBA00022801"/>
    </source>
</evidence>
<organism evidence="12 13">
    <name type="scientific">Candidatus Nucleicultrix amoebiphila FS5</name>
    <dbReference type="NCBI Taxonomy" id="1414854"/>
    <lineage>
        <taxon>Bacteria</taxon>
        <taxon>Pseudomonadati</taxon>
        <taxon>Pseudomonadota</taxon>
        <taxon>Alphaproteobacteria</taxon>
        <taxon>Holosporales</taxon>
        <taxon>Candidatus Nucleicultricaceae</taxon>
        <taxon>Candidatus Nucleicultrix</taxon>
    </lineage>
</organism>
<dbReference type="Gene3D" id="2.130.10.10">
    <property type="entry name" value="YVTN repeat-like/Quinoprotein amine dehydrogenase"/>
    <property type="match status" value="1"/>
</dbReference>
<dbReference type="Pfam" id="PF14685">
    <property type="entry name" value="PDZ_Tricorn"/>
    <property type="match status" value="1"/>
</dbReference>
<dbReference type="EMBL" id="CP008743">
    <property type="protein sequence ID" value="ARN84366.1"/>
    <property type="molecule type" value="Genomic_DNA"/>
</dbReference>
<dbReference type="PANTHER" id="PTHR43253:SF1">
    <property type="entry name" value="TRICORN PROTEASE HOMOLOG 2-RELATED"/>
    <property type="match status" value="1"/>
</dbReference>
<dbReference type="Gene3D" id="2.120.10.60">
    <property type="entry name" value="Tricorn protease N-terminal domain"/>
    <property type="match status" value="1"/>
</dbReference>
<accession>A0A1W6N3L3</accession>
<dbReference type="SUPFAM" id="SSF69304">
    <property type="entry name" value="Tricorn protease N-terminal domain"/>
    <property type="match status" value="1"/>
</dbReference>
<protein>
    <recommendedName>
        <fullName evidence="7">Tricorn protease homolog</fullName>
        <ecNumber evidence="7">3.4.21.-</ecNumber>
    </recommendedName>
</protein>
<dbReference type="InterPro" id="IPR015943">
    <property type="entry name" value="WD40/YVTN_repeat-like_dom_sf"/>
</dbReference>
<dbReference type="CDD" id="cd07562">
    <property type="entry name" value="Peptidase_S41_TRI"/>
    <property type="match status" value="1"/>
</dbReference>
<keyword evidence="6 7" id="KW-0720">Serine protease</keyword>
<feature type="compositionally biased region" description="Basic and acidic residues" evidence="10">
    <location>
        <begin position="1046"/>
        <end position="1055"/>
    </location>
</feature>
<dbReference type="InterPro" id="IPR012393">
    <property type="entry name" value="Tricorn_protease"/>
</dbReference>
<dbReference type="Pfam" id="PF14684">
    <property type="entry name" value="Tricorn_C1"/>
    <property type="match status" value="1"/>
</dbReference>
<dbReference type="Pfam" id="PF03572">
    <property type="entry name" value="Peptidase_S41"/>
    <property type="match status" value="1"/>
</dbReference>
<dbReference type="Pfam" id="PF26550">
    <property type="entry name" value="Tricorn_2nd"/>
    <property type="match status" value="1"/>
</dbReference>
<dbReference type="InterPro" id="IPR005151">
    <property type="entry name" value="Tail-specific_protease"/>
</dbReference>
<reference evidence="12 13" key="1">
    <citation type="submission" date="2014-06" db="EMBL/GenBank/DDBJ databases">
        <title>The genome of the endonuclear symbiont Nucleicultrix amoebiphila.</title>
        <authorList>
            <person name="Schulz F."/>
            <person name="Horn M."/>
        </authorList>
    </citation>
    <scope>NUCLEOTIDE SEQUENCE [LARGE SCALE GENOMIC DNA]</scope>
    <source>
        <strain evidence="12 13">FS5</strain>
    </source>
</reference>
<dbReference type="InterPro" id="IPR029045">
    <property type="entry name" value="ClpP/crotonase-like_dom_sf"/>
</dbReference>
<feature type="active site" description="Nucleophile" evidence="8">
    <location>
        <position position="953"/>
    </location>
</feature>
<dbReference type="PIRSF" id="PIRSF036421">
    <property type="entry name" value="Tricorn_protease"/>
    <property type="match status" value="1"/>
</dbReference>
<gene>
    <name evidence="12" type="ORF">GQ61_02390</name>
</gene>
<keyword evidence="3 7" id="KW-0963">Cytoplasm</keyword>
<dbReference type="EC" id="3.4.21.-" evidence="7"/>
<dbReference type="SMART" id="SM00245">
    <property type="entry name" value="TSPc"/>
    <property type="match status" value="1"/>
</dbReference>
<evidence type="ECO:0000256" key="1">
    <source>
        <dbReference type="ARBA" id="ARBA00004496"/>
    </source>
</evidence>
<dbReference type="InterPro" id="IPR029414">
    <property type="entry name" value="Tricorn_PDZ"/>
</dbReference>
<dbReference type="GO" id="GO:0006508">
    <property type="term" value="P:proteolysis"/>
    <property type="evidence" value="ECO:0007669"/>
    <property type="project" value="UniProtKB-UniRule"/>
</dbReference>
<dbReference type="GO" id="GO:0008236">
    <property type="term" value="F:serine-type peptidase activity"/>
    <property type="evidence" value="ECO:0007669"/>
    <property type="project" value="UniProtKB-UniRule"/>
</dbReference>
<keyword evidence="13" id="KW-1185">Reference proteome</keyword>
<evidence type="ECO:0000313" key="12">
    <source>
        <dbReference type="EMBL" id="ARN84366.1"/>
    </source>
</evidence>
<dbReference type="Proteomes" id="UP000237351">
    <property type="component" value="Chromosome"/>
</dbReference>
<evidence type="ECO:0000256" key="2">
    <source>
        <dbReference type="ARBA" id="ARBA00008524"/>
    </source>
</evidence>
<feature type="site" description="Transition state stabilizer; via amide nitrogen" evidence="9">
    <location>
        <position position="954"/>
    </location>
</feature>
<keyword evidence="4 7" id="KW-0645">Protease</keyword>
<evidence type="ECO:0000256" key="8">
    <source>
        <dbReference type="PIRSR" id="PIRSR036421-1"/>
    </source>
</evidence>
<dbReference type="Pfam" id="PF26549">
    <property type="entry name" value="Tricorn_N"/>
    <property type="match status" value="1"/>
</dbReference>
<comment type="subcellular location">
    <subcellularLocation>
        <location evidence="1 7">Cytoplasm</location>
    </subcellularLocation>
</comment>
<dbReference type="KEGG" id="naf:GQ61_02390"/>
<evidence type="ECO:0000256" key="7">
    <source>
        <dbReference type="PIRNR" id="PIRNR036421"/>
    </source>
</evidence>
<dbReference type="RefSeq" id="WP_085783751.1">
    <property type="nucleotide sequence ID" value="NZ_CP008743.1"/>
</dbReference>
<keyword evidence="5 7" id="KW-0378">Hydrolase</keyword>
<feature type="active site" description="Charge relay system" evidence="8">
    <location>
        <position position="730"/>
    </location>
</feature>
<evidence type="ECO:0000256" key="10">
    <source>
        <dbReference type="SAM" id="MobiDB-lite"/>
    </source>
</evidence>